<dbReference type="InterPro" id="IPR036388">
    <property type="entry name" value="WH-like_DNA-bd_sf"/>
</dbReference>
<dbReference type="GO" id="GO:0006355">
    <property type="term" value="P:regulation of DNA-templated transcription"/>
    <property type="evidence" value="ECO:0007669"/>
    <property type="project" value="InterPro"/>
</dbReference>
<dbReference type="SMART" id="SM00421">
    <property type="entry name" value="HTH_LUXR"/>
    <property type="match status" value="1"/>
</dbReference>
<reference evidence="3" key="1">
    <citation type="submission" date="2016-06" db="EMBL/GenBank/DDBJ databases">
        <title>Complete genome sequence of Actinoalloteichus fjordicus DSM 46855 (=ADI127-17), type strain of the new species Actinoalloteichus fjordicus.</title>
        <authorList>
            <person name="Ruckert C."/>
            <person name="Nouioui I."/>
            <person name="Willmese J."/>
            <person name="van Wezel G."/>
            <person name="Klenk H.-P."/>
            <person name="Kalinowski J."/>
            <person name="Zotchev S.B."/>
        </authorList>
    </citation>
    <scope>NUCLEOTIDE SEQUENCE [LARGE SCALE GENOMIC DNA]</scope>
    <source>
        <strain evidence="3">ADI127-7</strain>
    </source>
</reference>
<dbReference type="SUPFAM" id="SSF46894">
    <property type="entry name" value="C-terminal effector domain of the bipartite response regulators"/>
    <property type="match status" value="1"/>
</dbReference>
<gene>
    <name evidence="2" type="ORF">UA74_09430</name>
</gene>
<dbReference type="KEGG" id="acad:UA74_09430"/>
<keyword evidence="3" id="KW-1185">Reference proteome</keyword>
<dbReference type="EMBL" id="CP016076">
    <property type="protein sequence ID" value="APU13949.1"/>
    <property type="molecule type" value="Genomic_DNA"/>
</dbReference>
<evidence type="ECO:0000313" key="2">
    <source>
        <dbReference type="EMBL" id="APU13949.1"/>
    </source>
</evidence>
<sequence length="254" mass="28282">MTQIRADDARTVPILRRVAQGKTFWTPRPAPFPRPKMSPMWGPLLEREASNAGSSVQALVRELIRVKEPLKIVDPMAFCRLSPICNAVFSDLLAVRGRVSVIDLTHRAGPDLPQGPRPGLSVRVADQVFGGMVLLGWELAAFLNPASNSDEDRVLTVRDPQLVRLFHTLFDYEWTRASPPYVESETGEDHDEIDEEDVLLLTMISNTVKDQAIARALGVSIRTLHRRIAALQSRFAVRSRVELIVAAMRSGLIS</sequence>
<proteinExistence type="predicted"/>
<dbReference type="GO" id="GO:0003677">
    <property type="term" value="F:DNA binding"/>
    <property type="evidence" value="ECO:0007669"/>
    <property type="project" value="InterPro"/>
</dbReference>
<feature type="domain" description="HTH luxR-type" evidence="1">
    <location>
        <begin position="190"/>
        <end position="247"/>
    </location>
</feature>
<dbReference type="Proteomes" id="UP000185511">
    <property type="component" value="Chromosome"/>
</dbReference>
<organism evidence="2 3">
    <name type="scientific">Actinoalloteichus fjordicus</name>
    <dbReference type="NCBI Taxonomy" id="1612552"/>
    <lineage>
        <taxon>Bacteria</taxon>
        <taxon>Bacillati</taxon>
        <taxon>Actinomycetota</taxon>
        <taxon>Actinomycetes</taxon>
        <taxon>Pseudonocardiales</taxon>
        <taxon>Pseudonocardiaceae</taxon>
        <taxon>Actinoalloteichus</taxon>
    </lineage>
</organism>
<dbReference type="AlphaFoldDB" id="A0AAC9LCS9"/>
<evidence type="ECO:0000313" key="3">
    <source>
        <dbReference type="Proteomes" id="UP000185511"/>
    </source>
</evidence>
<dbReference type="InterPro" id="IPR000792">
    <property type="entry name" value="Tscrpt_reg_LuxR_C"/>
</dbReference>
<dbReference type="Gene3D" id="1.10.10.10">
    <property type="entry name" value="Winged helix-like DNA-binding domain superfamily/Winged helix DNA-binding domain"/>
    <property type="match status" value="1"/>
</dbReference>
<evidence type="ECO:0000259" key="1">
    <source>
        <dbReference type="SMART" id="SM00421"/>
    </source>
</evidence>
<protein>
    <submittedName>
        <fullName evidence="2">Transcriptional regulator, luxR family</fullName>
    </submittedName>
</protein>
<dbReference type="InterPro" id="IPR016032">
    <property type="entry name" value="Sig_transdc_resp-reg_C-effctor"/>
</dbReference>
<accession>A0AAC9LCS9</accession>
<name>A0AAC9LCS9_9PSEU</name>